<dbReference type="AlphaFoldDB" id="A0A4R8RDT6"/>
<dbReference type="Pfam" id="PF24808">
    <property type="entry name" value="DUF7707"/>
    <property type="match status" value="1"/>
</dbReference>
<organism evidence="4 5">
    <name type="scientific">Colletotrichum trifolii</name>
    <dbReference type="NCBI Taxonomy" id="5466"/>
    <lineage>
        <taxon>Eukaryota</taxon>
        <taxon>Fungi</taxon>
        <taxon>Dikarya</taxon>
        <taxon>Ascomycota</taxon>
        <taxon>Pezizomycotina</taxon>
        <taxon>Sordariomycetes</taxon>
        <taxon>Hypocreomycetidae</taxon>
        <taxon>Glomerellales</taxon>
        <taxon>Glomerellaceae</taxon>
        <taxon>Colletotrichum</taxon>
        <taxon>Colletotrichum orbiculare species complex</taxon>
    </lineage>
</organism>
<evidence type="ECO:0000313" key="5">
    <source>
        <dbReference type="Proteomes" id="UP000295703"/>
    </source>
</evidence>
<dbReference type="InterPro" id="IPR056124">
    <property type="entry name" value="DUF7707"/>
</dbReference>
<protein>
    <recommendedName>
        <fullName evidence="3">DUF7707 domain-containing protein</fullName>
    </recommendedName>
</protein>
<comment type="caution">
    <text evidence="4">The sequence shown here is derived from an EMBL/GenBank/DDBJ whole genome shotgun (WGS) entry which is preliminary data.</text>
</comment>
<feature type="region of interest" description="Disordered" evidence="1">
    <location>
        <begin position="138"/>
        <end position="168"/>
    </location>
</feature>
<keyword evidence="5" id="KW-1185">Reference proteome</keyword>
<name>A0A4R8RDT6_COLTR</name>
<dbReference type="Proteomes" id="UP000295703">
    <property type="component" value="Unassembled WGS sequence"/>
</dbReference>
<feature type="chain" id="PRO_5020670893" description="DUF7707 domain-containing protein" evidence="2">
    <location>
        <begin position="19"/>
        <end position="196"/>
    </location>
</feature>
<proteinExistence type="predicted"/>
<evidence type="ECO:0000259" key="3">
    <source>
        <dbReference type="Pfam" id="PF24808"/>
    </source>
</evidence>
<dbReference type="EMBL" id="RYZW01000069">
    <property type="protein sequence ID" value="TDZ53490.1"/>
    <property type="molecule type" value="Genomic_DNA"/>
</dbReference>
<reference evidence="4 5" key="1">
    <citation type="submission" date="2018-12" db="EMBL/GenBank/DDBJ databases">
        <title>Genome sequence and assembly of Colletotrichum trifolii.</title>
        <authorList>
            <person name="Gan P."/>
            <person name="Shirasu K."/>
        </authorList>
    </citation>
    <scope>NUCLEOTIDE SEQUENCE [LARGE SCALE GENOMIC DNA]</scope>
    <source>
        <strain evidence="4 5">543-2</strain>
    </source>
</reference>
<evidence type="ECO:0000313" key="4">
    <source>
        <dbReference type="EMBL" id="TDZ53490.1"/>
    </source>
</evidence>
<sequence>MRTSFAVLALSAIAAVSAQRKVFSNADINVAAVSITDRANWCTGQRNVCNVLCGRTSANDCDPSTLNYSCTCASNSSAPALEYYRQTLPTLICEQAFNDCITANVGNARGQENCTTTIQAQCGTIDAQADYAASRTSAATSATSTPSGTSNTGSGSQATETPASSSSSAFAAPTAAPARYGNAAAVAAIGLFAYML</sequence>
<dbReference type="PANTHER" id="PTHR38118:SF3">
    <property type="entry name" value="ANCHORED CELL WALL PROTEIN 11"/>
    <property type="match status" value="1"/>
</dbReference>
<feature type="domain" description="DUF7707" evidence="3">
    <location>
        <begin position="27"/>
        <end position="126"/>
    </location>
</feature>
<evidence type="ECO:0000256" key="2">
    <source>
        <dbReference type="SAM" id="SignalP"/>
    </source>
</evidence>
<evidence type="ECO:0000256" key="1">
    <source>
        <dbReference type="SAM" id="MobiDB-lite"/>
    </source>
</evidence>
<gene>
    <name evidence="4" type="ORF">CTRI78_v006910</name>
</gene>
<accession>A0A4R8RDT6</accession>
<feature type="signal peptide" evidence="2">
    <location>
        <begin position="1"/>
        <end position="18"/>
    </location>
</feature>
<keyword evidence="2" id="KW-0732">Signal</keyword>
<dbReference type="PANTHER" id="PTHR38118">
    <property type="entry name" value="ANCHORED CELL WALL PROTEIN 11-RELATED"/>
    <property type="match status" value="1"/>
</dbReference>